<dbReference type="SUPFAM" id="SSF56519">
    <property type="entry name" value="Penicillin binding protein dimerisation domain"/>
    <property type="match status" value="1"/>
</dbReference>
<dbReference type="InterPro" id="IPR050515">
    <property type="entry name" value="Beta-lactam/transpept"/>
</dbReference>
<evidence type="ECO:0000313" key="6">
    <source>
        <dbReference type="EMBL" id="OFW59598.1"/>
    </source>
</evidence>
<feature type="domain" description="Penicillin-binding protein transpeptidase" evidence="4">
    <location>
        <begin position="244"/>
        <end position="548"/>
    </location>
</feature>
<dbReference type="Gene3D" id="3.40.710.10">
    <property type="entry name" value="DD-peptidase/beta-lactamase superfamily"/>
    <property type="match status" value="1"/>
</dbReference>
<dbReference type="GO" id="GO:0008658">
    <property type="term" value="F:penicillin binding"/>
    <property type="evidence" value="ECO:0007669"/>
    <property type="project" value="InterPro"/>
</dbReference>
<evidence type="ECO:0000259" key="5">
    <source>
        <dbReference type="Pfam" id="PF03717"/>
    </source>
</evidence>
<evidence type="ECO:0000256" key="2">
    <source>
        <dbReference type="ARBA" id="ARBA00007171"/>
    </source>
</evidence>
<dbReference type="PANTHER" id="PTHR30627">
    <property type="entry name" value="PEPTIDOGLYCAN D,D-TRANSPEPTIDASE"/>
    <property type="match status" value="1"/>
</dbReference>
<proteinExistence type="inferred from homology"/>
<evidence type="ECO:0000259" key="4">
    <source>
        <dbReference type="Pfam" id="PF00905"/>
    </source>
</evidence>
<dbReference type="AlphaFoldDB" id="A0A1F2WRT7"/>
<reference evidence="6 7" key="1">
    <citation type="journal article" date="2016" name="Nat. Commun.">
        <title>Thousands of microbial genomes shed light on interconnected biogeochemical processes in an aquifer system.</title>
        <authorList>
            <person name="Anantharaman K."/>
            <person name="Brown C.T."/>
            <person name="Hug L.A."/>
            <person name="Sharon I."/>
            <person name="Castelle C.J."/>
            <person name="Probst A.J."/>
            <person name="Thomas B.C."/>
            <person name="Singh A."/>
            <person name="Wilkins M.J."/>
            <person name="Karaoz U."/>
            <person name="Brodie E.L."/>
            <person name="Williams K.H."/>
            <person name="Hubbard S.S."/>
            <person name="Banfield J.F."/>
        </authorList>
    </citation>
    <scope>NUCLEOTIDE SEQUENCE [LARGE SCALE GENOMIC DNA]</scope>
</reference>
<gene>
    <name evidence="6" type="ORF">A2Y75_01295</name>
</gene>
<evidence type="ECO:0008006" key="8">
    <source>
        <dbReference type="Google" id="ProtNLM"/>
    </source>
</evidence>
<evidence type="ECO:0000313" key="7">
    <source>
        <dbReference type="Proteomes" id="UP000177876"/>
    </source>
</evidence>
<name>A0A1F2WRT7_9ACTN</name>
<dbReference type="PANTHER" id="PTHR30627:SF1">
    <property type="entry name" value="PEPTIDOGLYCAN D,D-TRANSPEPTIDASE FTSI"/>
    <property type="match status" value="1"/>
</dbReference>
<feature type="domain" description="Penicillin-binding protein dimerisation" evidence="5">
    <location>
        <begin position="54"/>
        <end position="199"/>
    </location>
</feature>
<keyword evidence="3" id="KW-0472">Membrane</keyword>
<dbReference type="GO" id="GO:0005886">
    <property type="term" value="C:plasma membrane"/>
    <property type="evidence" value="ECO:0007669"/>
    <property type="project" value="TreeGrafter"/>
</dbReference>
<organism evidence="6 7">
    <name type="scientific">Candidatus Solincola sediminis</name>
    <dbReference type="NCBI Taxonomy" id="1797199"/>
    <lineage>
        <taxon>Bacteria</taxon>
        <taxon>Bacillati</taxon>
        <taxon>Actinomycetota</taxon>
        <taxon>Candidatus Geothermincolia</taxon>
        <taxon>Candidatus Geothermincolales</taxon>
        <taxon>Candidatus Geothermincolaceae</taxon>
        <taxon>Candidatus Solincola</taxon>
    </lineage>
</organism>
<dbReference type="InterPro" id="IPR001460">
    <property type="entry name" value="PCN-bd_Tpept"/>
</dbReference>
<dbReference type="STRING" id="1797197.A2Y75_01295"/>
<sequence>MSKGRKRDARINLAALVLLLGLVLIGYRLVDLQVVRADRFKQIAEDQRYQQTDINPLRGCLTDREGQVLAISKEAYSIYATPYLVNDKPAAAAELSGILQKPRQELEEKLRTKGGFVYIERKVSPEVADAVKGLGIDGIGLQKESKRFYPQGGLASQILGFVGTDNVGLAGLELQYESTLAGEWGEAGMEMDPAGEPIPGVSKMIKPPMDGSDVQLTLDSEIQFKLQEQLAQSLKDSGAQNATGLVMDCRTGEILAMGSYPDFDVNLYSNVVADVTRNRAVTDGFEPGSVLKILTAMAAIDQGVVSPNSVINVPFSIQIGEYEFKDDHPMEKDDLTFTEVIAHSSNIGTIKTAQATGKDAFSKYVEEAGLGQLTGVDFPGENCGVVLKPEKWNATSLPTMAIGQGITVSPIQLAVLTSIVANGGLKVTPHFLKQLEHPDGSTELYQGSGGEPIISEESAASLRRILGEVVRMGTGTRAAMSLYNCAGKTGTAMKVNPEGGYREAYIATFTGFAPTEDPRLVTVITLDEPTSIYYGGLAAAPCFSQVMEFALQHLQVTPSIDHVNTKEKVISE</sequence>
<comment type="subcellular location">
    <subcellularLocation>
        <location evidence="1">Membrane</location>
    </subcellularLocation>
</comment>
<dbReference type="Pfam" id="PF00905">
    <property type="entry name" value="Transpeptidase"/>
    <property type="match status" value="1"/>
</dbReference>
<accession>A0A1F2WRT7</accession>
<dbReference type="GO" id="GO:0071555">
    <property type="term" value="P:cell wall organization"/>
    <property type="evidence" value="ECO:0007669"/>
    <property type="project" value="TreeGrafter"/>
</dbReference>
<dbReference type="Pfam" id="PF03717">
    <property type="entry name" value="PBP_dimer"/>
    <property type="match status" value="1"/>
</dbReference>
<comment type="similarity">
    <text evidence="2">Belongs to the transpeptidase family.</text>
</comment>
<dbReference type="Gene3D" id="1.10.150.770">
    <property type="match status" value="1"/>
</dbReference>
<dbReference type="Proteomes" id="UP000177876">
    <property type="component" value="Unassembled WGS sequence"/>
</dbReference>
<dbReference type="Gene3D" id="3.90.1310.10">
    <property type="entry name" value="Penicillin-binding protein 2a (Domain 2)"/>
    <property type="match status" value="1"/>
</dbReference>
<dbReference type="Gene3D" id="3.30.450.330">
    <property type="match status" value="1"/>
</dbReference>
<dbReference type="InterPro" id="IPR012338">
    <property type="entry name" value="Beta-lactam/transpept-like"/>
</dbReference>
<dbReference type="EMBL" id="MELK01000013">
    <property type="protein sequence ID" value="OFW59598.1"/>
    <property type="molecule type" value="Genomic_DNA"/>
</dbReference>
<comment type="caution">
    <text evidence="6">The sequence shown here is derived from an EMBL/GenBank/DDBJ whole genome shotgun (WGS) entry which is preliminary data.</text>
</comment>
<protein>
    <recommendedName>
        <fullName evidence="8">Penicillin-binding protein 2</fullName>
    </recommendedName>
</protein>
<evidence type="ECO:0000256" key="1">
    <source>
        <dbReference type="ARBA" id="ARBA00004370"/>
    </source>
</evidence>
<evidence type="ECO:0000256" key="3">
    <source>
        <dbReference type="ARBA" id="ARBA00023136"/>
    </source>
</evidence>
<dbReference type="InterPro" id="IPR036138">
    <property type="entry name" value="PBP_dimer_sf"/>
</dbReference>
<dbReference type="SUPFAM" id="SSF56601">
    <property type="entry name" value="beta-lactamase/transpeptidase-like"/>
    <property type="match status" value="1"/>
</dbReference>
<dbReference type="InterPro" id="IPR005311">
    <property type="entry name" value="PBP_dimer"/>
</dbReference>